<name>E0X6P3_9ZZZZ</name>
<dbReference type="PANTHER" id="PTHR24104">
    <property type="entry name" value="E3 UBIQUITIN-PROTEIN LIGASE NHLRC1-RELATED"/>
    <property type="match status" value="1"/>
</dbReference>
<dbReference type="EMBL" id="GQ844926">
    <property type="protein sequence ID" value="ACY25449.1"/>
    <property type="molecule type" value="Genomic_DNA"/>
</dbReference>
<dbReference type="SUPFAM" id="SSF101898">
    <property type="entry name" value="NHL repeat"/>
    <property type="match status" value="1"/>
</dbReference>
<accession>E0X6P3</accession>
<dbReference type="PANTHER" id="PTHR24104:SF25">
    <property type="entry name" value="PROTEIN LIN-41"/>
    <property type="match status" value="1"/>
</dbReference>
<evidence type="ECO:0000256" key="1">
    <source>
        <dbReference type="ARBA" id="ARBA00022737"/>
    </source>
</evidence>
<dbReference type="GO" id="GO:0008270">
    <property type="term" value="F:zinc ion binding"/>
    <property type="evidence" value="ECO:0007669"/>
    <property type="project" value="UniProtKB-KW"/>
</dbReference>
<dbReference type="InterPro" id="IPR011042">
    <property type="entry name" value="6-blade_b-propeller_TolB-like"/>
</dbReference>
<protein>
    <submittedName>
        <fullName evidence="2">Putative PKD domain containing protein</fullName>
    </submittedName>
</protein>
<dbReference type="InterPro" id="IPR001258">
    <property type="entry name" value="NHL_repeat"/>
</dbReference>
<dbReference type="AlphaFoldDB" id="E0X6P3"/>
<proteinExistence type="predicted"/>
<dbReference type="Pfam" id="PF01436">
    <property type="entry name" value="NHL"/>
    <property type="match status" value="3"/>
</dbReference>
<dbReference type="PROSITE" id="PS51125">
    <property type="entry name" value="NHL"/>
    <property type="match status" value="3"/>
</dbReference>
<sequence>MPFPHAMLRAGYPYSHVIGMRRVTSFPVDIAIGEDRVYVIGRTELGVGGNIRMCKLNDEMLNGDVSHGDLGTMADTGHTWPVGILRTDDGNLWVLDEGAHNVTTYSAEGEKLGQWGEHGSGPGQLDRPSGFAFNADGTLWIVDTQNHRLQQFTPEGECLGGFGQFGAGPGQFNMPWGITFDSEGDMYVSDWRNDRVQKFAPDGEQLMEFGELPDNGHIVRPCGIAVDEHGDLYVAERDKNRVVMFDRRGRYVESFTGAATLSKMGREYIRANQKTLRLREMTSLEPQRLLRFPQGIRYQDGLLYICDFGSHRVQVFRKDAEPLSESQIMPELRAPTLMTT</sequence>
<dbReference type="InterPro" id="IPR050952">
    <property type="entry name" value="TRIM-NHL_E3_ligases"/>
</dbReference>
<organism evidence="2">
    <name type="scientific">uncultured microorganism</name>
    <dbReference type="NCBI Taxonomy" id="358574"/>
    <lineage>
        <taxon>unclassified sequences</taxon>
        <taxon>environmental samples</taxon>
    </lineage>
</organism>
<keyword evidence="1" id="KW-0677">Repeat</keyword>
<dbReference type="CDD" id="cd05819">
    <property type="entry name" value="NHL"/>
    <property type="match status" value="1"/>
</dbReference>
<dbReference type="Gene3D" id="2.120.10.30">
    <property type="entry name" value="TolB, C-terminal domain"/>
    <property type="match status" value="2"/>
</dbReference>
<reference evidence="2" key="1">
    <citation type="submission" date="2009-08" db="EMBL/GenBank/DDBJ databases">
        <title>Screening for novel FADH2-dependent halogenase genes in the metagenomes of marine sponge associated microbial consortia.</title>
        <authorList>
            <person name="Scheuermayer M."/>
            <person name="Fieseler L."/>
            <person name="Bayer K."/>
            <person name="Hentschel U."/>
        </authorList>
    </citation>
    <scope>NUCLEOTIDE SEQUENCE</scope>
</reference>
<evidence type="ECO:0000313" key="2">
    <source>
        <dbReference type="EMBL" id="ACY25449.1"/>
    </source>
</evidence>